<feature type="signal peptide" evidence="2">
    <location>
        <begin position="1"/>
        <end position="19"/>
    </location>
</feature>
<organism evidence="3 4">
    <name type="scientific">Paragonimus skrjabini miyazakii</name>
    <dbReference type="NCBI Taxonomy" id="59628"/>
    <lineage>
        <taxon>Eukaryota</taxon>
        <taxon>Metazoa</taxon>
        <taxon>Spiralia</taxon>
        <taxon>Lophotrochozoa</taxon>
        <taxon>Platyhelminthes</taxon>
        <taxon>Trematoda</taxon>
        <taxon>Digenea</taxon>
        <taxon>Plagiorchiida</taxon>
        <taxon>Troglotremata</taxon>
        <taxon>Troglotrematidae</taxon>
        <taxon>Paragonimus</taxon>
    </lineage>
</organism>
<name>A0A8S9YD61_9TREM</name>
<feature type="chain" id="PRO_5035785635" evidence="2">
    <location>
        <begin position="20"/>
        <end position="910"/>
    </location>
</feature>
<sequence>AVKLFSIISLVLSGRLFRAFSVLHFRFNESVTLMQVCRESTRRQQQLITRTALQQFSSLPSLTEQCASDRGTLSVHQSPISSNSTAAVLGRESGLCLPKNPITQHHTDTAVAYYAAVAALTKPSPQASSSIDRKLAAPNCFRQHYKMPAPSQSTNVLCHPQRDCQLSGGHPGAAILLAHQKASGYSNSREENGAVIANSVSIPHSLSLYDLVAAGGSALSLLNAVTCPTSSTFVAATTSCHSRPPYHASPYDSPQHLQRQQNSQHSLQSRLNKIDSNNQFSVEQAEQAALMLSSYLEQDNPRQLKQYEPYISVPVTSDSNSTGIETMDLRNTLNAFVHQQQQQQHLYRSSATLAAVQRQNLMSRCCKPVTVAPHISEQSALALNSNRSSEATLPSTLKGSAQPSFSNSQDHVFAQPNQHRQVLSLHQLSVNRVPANQACPGYPPSCTAIPELSDGLMKPIASTATPSANNQVFGTVSSGYPVFLRQRQAQRANLIRLCSTRTPSPKTFVQIHGGTDALPINLITNCVPETNSQSLPETFSNGVTAVGHSSHSRWIPSQMAVIDTTSLNVLGQSGNTKWTGAAADLQQTSEQQTLPVSVTCSLSSSQRFSMDQNSAPTSTTVPESFAVNRLEKTDLDRNTECKPHVDASLSSAVSCISSLRSDKKIPVGRVQPMIKQEDISSARFFPSPAPSVFNEVSVHQQQQHLHSLQKHQRIPQQCIPHNSYQHVPCGSSGPNSTSSSDRAVFRNQPPHFSIPHADTQTQSTRHLSAAHAAAAAYHNLMYFQLQQRQQQQQQQSQHQQLATINIPAVSTVHPLHLHSAQYCPAQSTNVQLSLASDSWSSVVNPASELEDPTAAAAASYYAAAAAAELELLFNQHSLQLRPNAISAVEQQQQFNTDLFHQQHRHPLTKL</sequence>
<evidence type="ECO:0000256" key="2">
    <source>
        <dbReference type="SAM" id="SignalP"/>
    </source>
</evidence>
<accession>A0A8S9YD61</accession>
<keyword evidence="2" id="KW-0732">Signal</keyword>
<protein>
    <submittedName>
        <fullName evidence="3">Uncharacterized protein</fullName>
    </submittedName>
</protein>
<feature type="non-terminal residue" evidence="3">
    <location>
        <position position="1"/>
    </location>
</feature>
<reference evidence="3" key="1">
    <citation type="submission" date="2019-07" db="EMBL/GenBank/DDBJ databases">
        <title>Annotation for the trematode Paragonimus miyazaki's.</title>
        <authorList>
            <person name="Choi Y.-J."/>
        </authorList>
    </citation>
    <scope>NUCLEOTIDE SEQUENCE</scope>
    <source>
        <strain evidence="3">Japan</strain>
    </source>
</reference>
<dbReference type="Proteomes" id="UP000822476">
    <property type="component" value="Unassembled WGS sequence"/>
</dbReference>
<dbReference type="EMBL" id="JTDE01021771">
    <property type="protein sequence ID" value="KAF7232490.1"/>
    <property type="molecule type" value="Genomic_DNA"/>
</dbReference>
<feature type="region of interest" description="Disordered" evidence="1">
    <location>
        <begin position="245"/>
        <end position="268"/>
    </location>
</feature>
<evidence type="ECO:0000256" key="1">
    <source>
        <dbReference type="SAM" id="MobiDB-lite"/>
    </source>
</evidence>
<keyword evidence="4" id="KW-1185">Reference proteome</keyword>
<proteinExistence type="predicted"/>
<comment type="caution">
    <text evidence="3">The sequence shown here is derived from an EMBL/GenBank/DDBJ whole genome shotgun (WGS) entry which is preliminary data.</text>
</comment>
<gene>
    <name evidence="3" type="ORF">EG68_11847</name>
</gene>
<feature type="compositionally biased region" description="Polar residues" evidence="1">
    <location>
        <begin position="255"/>
        <end position="268"/>
    </location>
</feature>
<dbReference type="AlphaFoldDB" id="A0A8S9YD61"/>
<feature type="region of interest" description="Disordered" evidence="1">
    <location>
        <begin position="391"/>
        <end position="410"/>
    </location>
</feature>
<evidence type="ECO:0000313" key="3">
    <source>
        <dbReference type="EMBL" id="KAF7232490.1"/>
    </source>
</evidence>
<dbReference type="OrthoDB" id="10333880at2759"/>
<evidence type="ECO:0000313" key="4">
    <source>
        <dbReference type="Proteomes" id="UP000822476"/>
    </source>
</evidence>